<evidence type="ECO:0000256" key="1">
    <source>
        <dbReference type="ARBA" id="ARBA00022603"/>
    </source>
</evidence>
<evidence type="ECO:0000313" key="5">
    <source>
        <dbReference type="EMBL" id="KAE8661185.1"/>
    </source>
</evidence>
<comment type="subcellular location">
    <subcellularLocation>
        <location evidence="4">Membrane</location>
        <topology evidence="4">Single-pass type II membrane protein</topology>
    </subcellularLocation>
</comment>
<comment type="similarity">
    <text evidence="4">Belongs to the methyltransferase superfamily.</text>
</comment>
<gene>
    <name evidence="5" type="ORF">F3Y22_tig00116937pilonHSYRG00037</name>
</gene>
<dbReference type="Pfam" id="PF03141">
    <property type="entry name" value="Methyltransf_29"/>
    <property type="match status" value="2"/>
</dbReference>
<protein>
    <recommendedName>
        <fullName evidence="4">Methyltransferase</fullName>
        <ecNumber evidence="4">2.1.1.-</ecNumber>
    </recommendedName>
</protein>
<proteinExistence type="inferred from homology"/>
<dbReference type="EC" id="2.1.1.-" evidence="4"/>
<keyword evidence="3 4" id="KW-0325">Glycoprotein</keyword>
<keyword evidence="6" id="KW-1185">Reference proteome</keyword>
<dbReference type="PANTHER" id="PTHR10108:SF37">
    <property type="entry name" value="METHYLTRANSFERASE PMT6-RELATED"/>
    <property type="match status" value="1"/>
</dbReference>
<evidence type="ECO:0000313" key="6">
    <source>
        <dbReference type="Proteomes" id="UP000436088"/>
    </source>
</evidence>
<name>A0A6A2X2F9_HIBSY</name>
<dbReference type="GO" id="GO:0005802">
    <property type="term" value="C:trans-Golgi network"/>
    <property type="evidence" value="ECO:0007669"/>
    <property type="project" value="TreeGrafter"/>
</dbReference>
<feature type="transmembrane region" description="Helical" evidence="4">
    <location>
        <begin position="16"/>
        <end position="35"/>
    </location>
</feature>
<keyword evidence="4" id="KW-0735">Signal-anchor</keyword>
<keyword evidence="4" id="KW-0812">Transmembrane</keyword>
<organism evidence="5 6">
    <name type="scientific">Hibiscus syriacus</name>
    <name type="common">Rose of Sharon</name>
    <dbReference type="NCBI Taxonomy" id="106335"/>
    <lineage>
        <taxon>Eukaryota</taxon>
        <taxon>Viridiplantae</taxon>
        <taxon>Streptophyta</taxon>
        <taxon>Embryophyta</taxon>
        <taxon>Tracheophyta</taxon>
        <taxon>Spermatophyta</taxon>
        <taxon>Magnoliopsida</taxon>
        <taxon>eudicotyledons</taxon>
        <taxon>Gunneridae</taxon>
        <taxon>Pentapetalae</taxon>
        <taxon>rosids</taxon>
        <taxon>malvids</taxon>
        <taxon>Malvales</taxon>
        <taxon>Malvaceae</taxon>
        <taxon>Malvoideae</taxon>
        <taxon>Hibiscus</taxon>
    </lineage>
</organism>
<dbReference type="EMBL" id="VEPZ02001724">
    <property type="protein sequence ID" value="KAE8661185.1"/>
    <property type="molecule type" value="Genomic_DNA"/>
</dbReference>
<evidence type="ECO:0000256" key="4">
    <source>
        <dbReference type="RuleBase" id="RU366043"/>
    </source>
</evidence>
<dbReference type="InterPro" id="IPR004159">
    <property type="entry name" value="Put_SAM_MeTrfase"/>
</dbReference>
<dbReference type="GO" id="GO:0005768">
    <property type="term" value="C:endosome"/>
    <property type="evidence" value="ECO:0007669"/>
    <property type="project" value="TreeGrafter"/>
</dbReference>
<comment type="caution">
    <text evidence="5">The sequence shown here is derived from an EMBL/GenBank/DDBJ whole genome shotgun (WGS) entry which is preliminary data.</text>
</comment>
<dbReference type="GO" id="GO:0016020">
    <property type="term" value="C:membrane"/>
    <property type="evidence" value="ECO:0007669"/>
    <property type="project" value="UniProtKB-SubCell"/>
</dbReference>
<evidence type="ECO:0000256" key="3">
    <source>
        <dbReference type="ARBA" id="ARBA00023180"/>
    </source>
</evidence>
<dbReference type="AlphaFoldDB" id="A0A6A2X2F9"/>
<sequence length="223" mass="23790">MGGYALGSAFDSKSGQMIMVALLLMLGSFFVGNLFGNNAPIYISQVSETSSSLASSSSSSPGGGTHFKHGAAEYIQRLGNMATDKTGDLRSAGVVQVLDVGCGVASFSAYLLPLGGILLKEVSRLLRPKGYFVYSAPPAYRRIKIIRFRLPSGSKMKIRHAFSIMQNATTQKLPPSLSVCQFISDSLSRIASVEKNLARIPISARPSSLLLEADDVSKKIYGT</sequence>
<reference evidence="5" key="1">
    <citation type="submission" date="2019-09" db="EMBL/GenBank/DDBJ databases">
        <title>Draft genome information of white flower Hibiscus syriacus.</title>
        <authorList>
            <person name="Kim Y.-M."/>
        </authorList>
    </citation>
    <scope>NUCLEOTIDE SEQUENCE [LARGE SCALE GENOMIC DNA]</scope>
    <source>
        <strain evidence="5">YM2019G1</strain>
    </source>
</reference>
<keyword evidence="4" id="KW-0472">Membrane</keyword>
<dbReference type="GO" id="GO:0032259">
    <property type="term" value="P:methylation"/>
    <property type="evidence" value="ECO:0007669"/>
    <property type="project" value="UniProtKB-KW"/>
</dbReference>
<dbReference type="GO" id="GO:0008168">
    <property type="term" value="F:methyltransferase activity"/>
    <property type="evidence" value="ECO:0007669"/>
    <property type="project" value="UniProtKB-UniRule"/>
</dbReference>
<accession>A0A6A2X2F9</accession>
<keyword evidence="1 4" id="KW-0489">Methyltransferase</keyword>
<dbReference type="PANTHER" id="PTHR10108">
    <property type="entry name" value="SAM-DEPENDENT METHYLTRANSFERASE"/>
    <property type="match status" value="1"/>
</dbReference>
<keyword evidence="2 4" id="KW-0808">Transferase</keyword>
<evidence type="ECO:0000256" key="2">
    <source>
        <dbReference type="ARBA" id="ARBA00022679"/>
    </source>
</evidence>
<dbReference type="Proteomes" id="UP000436088">
    <property type="component" value="Unassembled WGS sequence"/>
</dbReference>
<keyword evidence="4" id="KW-1133">Transmembrane helix</keyword>